<evidence type="ECO:0000313" key="4">
    <source>
        <dbReference type="Proteomes" id="UP001164506"/>
    </source>
</evidence>
<dbReference type="SUPFAM" id="SSF51110">
    <property type="entry name" value="alpha-D-mannose-specific plant lectins"/>
    <property type="match status" value="1"/>
</dbReference>
<dbReference type="InterPro" id="IPR036426">
    <property type="entry name" value="Bulb-type_lectin_dom_sf"/>
</dbReference>
<keyword evidence="1" id="KW-0732">Signal</keyword>
<evidence type="ECO:0000256" key="1">
    <source>
        <dbReference type="SAM" id="SignalP"/>
    </source>
</evidence>
<dbReference type="Proteomes" id="UP001164506">
    <property type="component" value="Chromosome"/>
</dbReference>
<organism evidence="3 4">
    <name type="scientific">Streptomyces tanashiensis</name>
    <dbReference type="NCBI Taxonomy" id="67367"/>
    <lineage>
        <taxon>Bacteria</taxon>
        <taxon>Bacillati</taxon>
        <taxon>Actinomycetota</taxon>
        <taxon>Actinomycetes</taxon>
        <taxon>Kitasatosporales</taxon>
        <taxon>Streptomycetaceae</taxon>
        <taxon>Streptomyces</taxon>
    </lineage>
</organism>
<dbReference type="PROSITE" id="PS50927">
    <property type="entry name" value="BULB_LECTIN"/>
    <property type="match status" value="1"/>
</dbReference>
<protein>
    <recommendedName>
        <fullName evidence="2">Bulb-type lectin domain-containing protein</fullName>
    </recommendedName>
</protein>
<reference evidence="3" key="1">
    <citation type="submission" date="2021-09" db="EMBL/GenBank/DDBJ databases">
        <title>Complete genome sequence and metabolic characterization of Streptomyces tanashiensis DSM 731 the producer of antibacterial Kalafungin and diverse secondary metabolites.</title>
        <authorList>
            <person name="Abbasi M.N."/>
            <person name="Anwar M.N."/>
            <person name="Alam K."/>
            <person name="Shoaib M."/>
            <person name="Lin Z."/>
            <person name="Hayat M."/>
            <person name="Ali M.I."/>
            <person name="Malik H.M.T."/>
            <person name="Ahmed I."/>
            <person name="Li A."/>
            <person name="Hailong Wang H."/>
            <person name="Zhang Y."/>
        </authorList>
    </citation>
    <scope>NUCLEOTIDE SEQUENCE</scope>
    <source>
        <strain evidence="3">Kala</strain>
    </source>
</reference>
<name>A0ABY6QVF7_9ACTN</name>
<feature type="chain" id="PRO_5046880238" description="Bulb-type lectin domain-containing protein" evidence="1">
    <location>
        <begin position="36"/>
        <end position="174"/>
    </location>
</feature>
<gene>
    <name evidence="3" type="ORF">LDH80_14165</name>
</gene>
<dbReference type="RefSeq" id="WP_190101386.1">
    <property type="nucleotide sequence ID" value="NZ_BMUH01000001.1"/>
</dbReference>
<sequence length="174" mass="18453">MSTIVKKTLRRTAGAAAAGLLALAATLTGTGTAQAAYDPGTQTLWGDEPLYPGWHVSTSYTRLIMQTDGNLVLYRTSTPGDWSRATAPWASHTVGCGTKAVMQSDGRLVVRGADGRECASLGWNKGGYAYACLQVTGEQGLHIWYTNTRCGTFTGVTARSLPATTQAELLSDLY</sequence>
<dbReference type="Gene3D" id="2.90.10.10">
    <property type="entry name" value="Bulb-type lectin domain"/>
    <property type="match status" value="1"/>
</dbReference>
<feature type="domain" description="Bulb-type lectin" evidence="2">
    <location>
        <begin position="1"/>
        <end position="123"/>
    </location>
</feature>
<feature type="signal peptide" evidence="1">
    <location>
        <begin position="1"/>
        <end position="35"/>
    </location>
</feature>
<dbReference type="InterPro" id="IPR001480">
    <property type="entry name" value="Bulb-type_lectin_dom"/>
</dbReference>
<evidence type="ECO:0000313" key="3">
    <source>
        <dbReference type="EMBL" id="UZX21795.1"/>
    </source>
</evidence>
<keyword evidence="4" id="KW-1185">Reference proteome</keyword>
<dbReference type="GeneID" id="95600603"/>
<proteinExistence type="predicted"/>
<dbReference type="EMBL" id="CP084204">
    <property type="protein sequence ID" value="UZX21795.1"/>
    <property type="molecule type" value="Genomic_DNA"/>
</dbReference>
<evidence type="ECO:0000259" key="2">
    <source>
        <dbReference type="PROSITE" id="PS50927"/>
    </source>
</evidence>
<accession>A0ABY6QVF7</accession>